<evidence type="ECO:0000313" key="1">
    <source>
        <dbReference type="EMBL" id="CEK47961.1"/>
    </source>
</evidence>
<dbReference type="EMBL" id="HACG01001096">
    <property type="protein sequence ID" value="CEK47961.1"/>
    <property type="molecule type" value="Transcribed_RNA"/>
</dbReference>
<accession>A0A0B6XWS9</accession>
<sequence>YLGLRKDLNFIPSHMFRRQSLPTTVMYFHGSSSGSPSPRSLSMDALMSRPKISNLSTSMEMNYMSSGFDHQSFTPLKTQILMLQGGSLTRFISSSNFRRA</sequence>
<gene>
    <name evidence="1" type="primary">ORF2762</name>
</gene>
<protein>
    <submittedName>
        <fullName evidence="1">Uncharacterized protein</fullName>
    </submittedName>
</protein>
<proteinExistence type="predicted"/>
<organism evidence="1">
    <name type="scientific">Arion vulgaris</name>
    <dbReference type="NCBI Taxonomy" id="1028688"/>
    <lineage>
        <taxon>Eukaryota</taxon>
        <taxon>Metazoa</taxon>
        <taxon>Spiralia</taxon>
        <taxon>Lophotrochozoa</taxon>
        <taxon>Mollusca</taxon>
        <taxon>Gastropoda</taxon>
        <taxon>Heterobranchia</taxon>
        <taxon>Euthyneura</taxon>
        <taxon>Panpulmonata</taxon>
        <taxon>Eupulmonata</taxon>
        <taxon>Stylommatophora</taxon>
        <taxon>Helicina</taxon>
        <taxon>Arionoidea</taxon>
        <taxon>Arionidae</taxon>
        <taxon>Arion</taxon>
    </lineage>
</organism>
<name>A0A0B6XWS9_9EUPU</name>
<dbReference type="AlphaFoldDB" id="A0A0B6XWS9"/>
<feature type="non-terminal residue" evidence="1">
    <location>
        <position position="1"/>
    </location>
</feature>
<reference evidence="1" key="1">
    <citation type="submission" date="2014-12" db="EMBL/GenBank/DDBJ databases">
        <title>Insight into the proteome of Arion vulgaris.</title>
        <authorList>
            <person name="Aradska J."/>
            <person name="Bulat T."/>
            <person name="Smidak R."/>
            <person name="Sarate P."/>
            <person name="Gangsoo J."/>
            <person name="Sialana F."/>
            <person name="Bilban M."/>
            <person name="Lubec G."/>
        </authorList>
    </citation>
    <scope>NUCLEOTIDE SEQUENCE</scope>
    <source>
        <tissue evidence="1">Skin</tissue>
    </source>
</reference>
<feature type="non-terminal residue" evidence="1">
    <location>
        <position position="100"/>
    </location>
</feature>